<proteinExistence type="predicted"/>
<keyword evidence="3 6" id="KW-0812">Transmembrane</keyword>
<evidence type="ECO:0000256" key="6">
    <source>
        <dbReference type="SAM" id="Phobius"/>
    </source>
</evidence>
<feature type="transmembrane region" description="Helical" evidence="6">
    <location>
        <begin position="99"/>
        <end position="118"/>
    </location>
</feature>
<evidence type="ECO:0000313" key="9">
    <source>
        <dbReference type="Proteomes" id="UP001174839"/>
    </source>
</evidence>
<evidence type="ECO:0000256" key="4">
    <source>
        <dbReference type="ARBA" id="ARBA00022989"/>
    </source>
</evidence>
<dbReference type="PANTHER" id="PTHR36115">
    <property type="entry name" value="PROLINE-RICH ANTIGEN HOMOLOG-RELATED"/>
    <property type="match status" value="1"/>
</dbReference>
<accession>A0ABT7WF67</accession>
<keyword evidence="4 6" id="KW-1133">Transmembrane helix</keyword>
<dbReference type="Pfam" id="PF06271">
    <property type="entry name" value="RDD"/>
    <property type="match status" value="1"/>
</dbReference>
<keyword evidence="5 6" id="KW-0472">Membrane</keyword>
<evidence type="ECO:0000256" key="1">
    <source>
        <dbReference type="ARBA" id="ARBA00004651"/>
    </source>
</evidence>
<evidence type="ECO:0000313" key="8">
    <source>
        <dbReference type="EMBL" id="MDM9631552.1"/>
    </source>
</evidence>
<evidence type="ECO:0000256" key="5">
    <source>
        <dbReference type="ARBA" id="ARBA00023136"/>
    </source>
</evidence>
<name>A0ABT7WF67_9FLAO</name>
<feature type="transmembrane region" description="Helical" evidence="6">
    <location>
        <begin position="9"/>
        <end position="27"/>
    </location>
</feature>
<gene>
    <name evidence="8" type="ORF">QU605_08725</name>
</gene>
<dbReference type="InterPro" id="IPR010432">
    <property type="entry name" value="RDD"/>
</dbReference>
<evidence type="ECO:0000259" key="7">
    <source>
        <dbReference type="Pfam" id="PF06271"/>
    </source>
</evidence>
<dbReference type="PANTHER" id="PTHR36115:SF6">
    <property type="entry name" value="PROLINE-RICH ANTIGEN HOMOLOG"/>
    <property type="match status" value="1"/>
</dbReference>
<keyword evidence="2" id="KW-1003">Cell membrane</keyword>
<feature type="transmembrane region" description="Helical" evidence="6">
    <location>
        <begin position="47"/>
        <end position="68"/>
    </location>
</feature>
<evidence type="ECO:0000256" key="3">
    <source>
        <dbReference type="ARBA" id="ARBA00022692"/>
    </source>
</evidence>
<dbReference type="RefSeq" id="WP_289724905.1">
    <property type="nucleotide sequence ID" value="NZ_JAUDUY010000003.1"/>
</dbReference>
<protein>
    <submittedName>
        <fullName evidence="8">RDD family protein</fullName>
    </submittedName>
</protein>
<dbReference type="Proteomes" id="UP001174839">
    <property type="component" value="Unassembled WGS sequence"/>
</dbReference>
<evidence type="ECO:0000256" key="2">
    <source>
        <dbReference type="ARBA" id="ARBA00022475"/>
    </source>
</evidence>
<organism evidence="8 9">
    <name type="scientific">Robiginitalea aurantiaca</name>
    <dbReference type="NCBI Taxonomy" id="3056915"/>
    <lineage>
        <taxon>Bacteria</taxon>
        <taxon>Pseudomonadati</taxon>
        <taxon>Bacteroidota</taxon>
        <taxon>Flavobacteriia</taxon>
        <taxon>Flavobacteriales</taxon>
        <taxon>Flavobacteriaceae</taxon>
        <taxon>Robiginitalea</taxon>
    </lineage>
</organism>
<feature type="domain" description="RDD" evidence="7">
    <location>
        <begin position="6"/>
        <end position="128"/>
    </location>
</feature>
<sequence>MNDQNLRRFVALLIDFLLVSIAYSVLINLVPETLMSLEATGIKVRFVLAPDAFLLLGFLYFIACDLLNEGESLGKDIMGLQIRGSKGDLLSLRNRIYRTLLKIVSLIFWPVALVVFFWKERNLTLQDYGVKSTVALRRKTLSAP</sequence>
<dbReference type="EMBL" id="JAUDUY010000003">
    <property type="protein sequence ID" value="MDM9631552.1"/>
    <property type="molecule type" value="Genomic_DNA"/>
</dbReference>
<comment type="subcellular location">
    <subcellularLocation>
        <location evidence="1">Cell membrane</location>
        <topology evidence="1">Multi-pass membrane protein</topology>
    </subcellularLocation>
</comment>
<comment type="caution">
    <text evidence="8">The sequence shown here is derived from an EMBL/GenBank/DDBJ whole genome shotgun (WGS) entry which is preliminary data.</text>
</comment>
<dbReference type="InterPro" id="IPR051791">
    <property type="entry name" value="Pra-immunoreactive"/>
</dbReference>
<keyword evidence="9" id="KW-1185">Reference proteome</keyword>
<reference evidence="8" key="1">
    <citation type="submission" date="2023-06" db="EMBL/GenBank/DDBJ databases">
        <title>Robiginitalea aurantiacus sp. nov. and Algoriphagus sediminis sp. nov., isolated from coastal sediment.</title>
        <authorList>
            <person name="Zhou Z.Y."/>
            <person name="An J."/>
            <person name="Jia Y.W."/>
            <person name="Du Z.J."/>
        </authorList>
    </citation>
    <scope>NUCLEOTIDE SEQUENCE</scope>
    <source>
        <strain evidence="8">M39</strain>
    </source>
</reference>